<evidence type="ECO:0000313" key="1">
    <source>
        <dbReference type="EMBL" id="KIK90818.1"/>
    </source>
</evidence>
<dbReference type="InParanoid" id="A0A0D0DIH7"/>
<protein>
    <submittedName>
        <fullName evidence="1">Uncharacterized protein</fullName>
    </submittedName>
</protein>
<name>A0A0D0DIH7_9AGAM</name>
<proteinExistence type="predicted"/>
<sequence>MSTPCISSQLCCDLSRRTTRHPFLENTSPQVSSWPSAHVGRPQGVERYAGLRGRSKSVVEDRAR</sequence>
<dbReference type="HOGENOM" id="CLU_2868358_0_0_1"/>
<dbReference type="EMBL" id="KN825467">
    <property type="protein sequence ID" value="KIK90818.1"/>
    <property type="molecule type" value="Genomic_DNA"/>
</dbReference>
<keyword evidence="2" id="KW-1185">Reference proteome</keyword>
<reference evidence="1 2" key="1">
    <citation type="submission" date="2014-04" db="EMBL/GenBank/DDBJ databases">
        <authorList>
            <consortium name="DOE Joint Genome Institute"/>
            <person name="Kuo A."/>
            <person name="Kohler A."/>
            <person name="Jargeat P."/>
            <person name="Nagy L.G."/>
            <person name="Floudas D."/>
            <person name="Copeland A."/>
            <person name="Barry K.W."/>
            <person name="Cichocki N."/>
            <person name="Veneault-Fourrey C."/>
            <person name="LaButti K."/>
            <person name="Lindquist E.A."/>
            <person name="Lipzen A."/>
            <person name="Lundell T."/>
            <person name="Morin E."/>
            <person name="Murat C."/>
            <person name="Sun H."/>
            <person name="Tunlid A."/>
            <person name="Henrissat B."/>
            <person name="Grigoriev I.V."/>
            <person name="Hibbett D.S."/>
            <person name="Martin F."/>
            <person name="Nordberg H.P."/>
            <person name="Cantor M.N."/>
            <person name="Hua S.X."/>
        </authorList>
    </citation>
    <scope>NUCLEOTIDE SEQUENCE [LARGE SCALE GENOMIC DNA]</scope>
    <source>
        <strain evidence="1 2">Ve08.2h10</strain>
    </source>
</reference>
<accession>A0A0D0DIH7</accession>
<dbReference type="Proteomes" id="UP000054538">
    <property type="component" value="Unassembled WGS sequence"/>
</dbReference>
<reference evidence="2" key="2">
    <citation type="submission" date="2015-01" db="EMBL/GenBank/DDBJ databases">
        <title>Evolutionary Origins and Diversification of the Mycorrhizal Mutualists.</title>
        <authorList>
            <consortium name="DOE Joint Genome Institute"/>
            <consortium name="Mycorrhizal Genomics Consortium"/>
            <person name="Kohler A."/>
            <person name="Kuo A."/>
            <person name="Nagy L.G."/>
            <person name="Floudas D."/>
            <person name="Copeland A."/>
            <person name="Barry K.W."/>
            <person name="Cichocki N."/>
            <person name="Veneault-Fourrey C."/>
            <person name="LaButti K."/>
            <person name="Lindquist E.A."/>
            <person name="Lipzen A."/>
            <person name="Lundell T."/>
            <person name="Morin E."/>
            <person name="Murat C."/>
            <person name="Riley R."/>
            <person name="Ohm R."/>
            <person name="Sun H."/>
            <person name="Tunlid A."/>
            <person name="Henrissat B."/>
            <person name="Grigoriev I.V."/>
            <person name="Hibbett D.S."/>
            <person name="Martin F."/>
        </authorList>
    </citation>
    <scope>NUCLEOTIDE SEQUENCE [LARGE SCALE GENOMIC DNA]</scope>
    <source>
        <strain evidence="2">Ve08.2h10</strain>
    </source>
</reference>
<organism evidence="1 2">
    <name type="scientific">Paxillus rubicundulus Ve08.2h10</name>
    <dbReference type="NCBI Taxonomy" id="930991"/>
    <lineage>
        <taxon>Eukaryota</taxon>
        <taxon>Fungi</taxon>
        <taxon>Dikarya</taxon>
        <taxon>Basidiomycota</taxon>
        <taxon>Agaricomycotina</taxon>
        <taxon>Agaricomycetes</taxon>
        <taxon>Agaricomycetidae</taxon>
        <taxon>Boletales</taxon>
        <taxon>Paxilineae</taxon>
        <taxon>Paxillaceae</taxon>
        <taxon>Paxillus</taxon>
    </lineage>
</organism>
<dbReference type="AlphaFoldDB" id="A0A0D0DIH7"/>
<evidence type="ECO:0000313" key="2">
    <source>
        <dbReference type="Proteomes" id="UP000054538"/>
    </source>
</evidence>
<gene>
    <name evidence="1" type="ORF">PAXRUDRAFT_831354</name>
</gene>